<proteinExistence type="predicted"/>
<reference evidence="4" key="1">
    <citation type="journal article" date="2019" name="Int. J. Syst. Evol. Microbiol.">
        <title>The Global Catalogue of Microorganisms (GCM) 10K type strain sequencing project: providing services to taxonomists for standard genome sequencing and annotation.</title>
        <authorList>
            <consortium name="The Broad Institute Genomics Platform"/>
            <consortium name="The Broad Institute Genome Sequencing Center for Infectious Disease"/>
            <person name="Wu L."/>
            <person name="Ma J."/>
        </authorList>
    </citation>
    <scope>NUCLEOTIDE SEQUENCE [LARGE SCALE GENOMIC DNA]</scope>
    <source>
        <strain evidence="4">JCM 4087</strain>
    </source>
</reference>
<keyword evidence="2" id="KW-1133">Transmembrane helix</keyword>
<feature type="transmembrane region" description="Helical" evidence="2">
    <location>
        <begin position="6"/>
        <end position="25"/>
    </location>
</feature>
<evidence type="ECO:0000256" key="1">
    <source>
        <dbReference type="SAM" id="MobiDB-lite"/>
    </source>
</evidence>
<keyword evidence="4" id="KW-1185">Reference proteome</keyword>
<keyword evidence="2" id="KW-0472">Membrane</keyword>
<dbReference type="RefSeq" id="WP_263332865.1">
    <property type="nucleotide sequence ID" value="NZ_JAGSYH010000001.1"/>
</dbReference>
<keyword evidence="2" id="KW-0812">Transmembrane</keyword>
<feature type="region of interest" description="Disordered" evidence="1">
    <location>
        <begin position="55"/>
        <end position="104"/>
    </location>
</feature>
<protein>
    <submittedName>
        <fullName evidence="3">PepSY domain-containing protein</fullName>
    </submittedName>
</protein>
<organism evidence="3 4">
    <name type="scientific">Acidicapsa dinghuensis</name>
    <dbReference type="NCBI Taxonomy" id="2218256"/>
    <lineage>
        <taxon>Bacteria</taxon>
        <taxon>Pseudomonadati</taxon>
        <taxon>Acidobacteriota</taxon>
        <taxon>Terriglobia</taxon>
        <taxon>Terriglobales</taxon>
        <taxon>Acidobacteriaceae</taxon>
        <taxon>Acidicapsa</taxon>
    </lineage>
</organism>
<evidence type="ECO:0000313" key="3">
    <source>
        <dbReference type="EMBL" id="MFC5864619.1"/>
    </source>
</evidence>
<dbReference type="EMBL" id="JBHSPH010000010">
    <property type="protein sequence ID" value="MFC5864619.1"/>
    <property type="molecule type" value="Genomic_DNA"/>
</dbReference>
<dbReference type="Proteomes" id="UP001596091">
    <property type="component" value="Unassembled WGS sequence"/>
</dbReference>
<sequence>MRTIHLYFGVFISPALLFFAFTGALQTFSLHETGRDSNYQPPKWIMTLAQLHKKQTVEVPQRRPRPASPDTAAEAHRRSTADGVPGPSEPKRAEKTPEAAGPKPNGHLPMKIFFLIVSIGLFTSTLTGIYMAYRFSRGVWTISGLLAAGVVLPLLLLPF</sequence>
<comment type="caution">
    <text evidence="3">The sequence shown here is derived from an EMBL/GenBank/DDBJ whole genome shotgun (WGS) entry which is preliminary data.</text>
</comment>
<evidence type="ECO:0000256" key="2">
    <source>
        <dbReference type="SAM" id="Phobius"/>
    </source>
</evidence>
<feature type="transmembrane region" description="Helical" evidence="2">
    <location>
        <begin position="139"/>
        <end position="157"/>
    </location>
</feature>
<name>A0ABW1EK45_9BACT</name>
<accession>A0ABW1EK45</accession>
<gene>
    <name evidence="3" type="ORF">ACFPT7_20085</name>
</gene>
<evidence type="ECO:0000313" key="4">
    <source>
        <dbReference type="Proteomes" id="UP001596091"/>
    </source>
</evidence>
<feature type="transmembrane region" description="Helical" evidence="2">
    <location>
        <begin position="112"/>
        <end position="133"/>
    </location>
</feature>